<reference evidence="1" key="1">
    <citation type="submission" date="2014-05" db="EMBL/GenBank/DDBJ databases">
        <authorList>
            <person name="Chronopoulou M."/>
        </authorList>
    </citation>
    <scope>NUCLEOTIDE SEQUENCE</scope>
    <source>
        <tissue evidence="1">Whole organism</tissue>
    </source>
</reference>
<protein>
    <submittedName>
        <fullName evidence="1">Uncharacterized protein</fullName>
    </submittedName>
</protein>
<dbReference type="AlphaFoldDB" id="A0A0K2UHZ3"/>
<proteinExistence type="predicted"/>
<organism evidence="1">
    <name type="scientific">Lepeophtheirus salmonis</name>
    <name type="common">Salmon louse</name>
    <name type="synonym">Caligus salmonis</name>
    <dbReference type="NCBI Taxonomy" id="72036"/>
    <lineage>
        <taxon>Eukaryota</taxon>
        <taxon>Metazoa</taxon>
        <taxon>Ecdysozoa</taxon>
        <taxon>Arthropoda</taxon>
        <taxon>Crustacea</taxon>
        <taxon>Multicrustacea</taxon>
        <taxon>Hexanauplia</taxon>
        <taxon>Copepoda</taxon>
        <taxon>Siphonostomatoida</taxon>
        <taxon>Caligidae</taxon>
        <taxon>Lepeophtheirus</taxon>
    </lineage>
</organism>
<dbReference type="EMBL" id="HACA01019955">
    <property type="protein sequence ID" value="CDW37316.1"/>
    <property type="molecule type" value="Transcribed_RNA"/>
</dbReference>
<accession>A0A0K2UHZ3</accession>
<evidence type="ECO:0000313" key="1">
    <source>
        <dbReference type="EMBL" id="CDW37316.1"/>
    </source>
</evidence>
<sequence length="41" mass="5116">MVYIFIYDISYLVVTHYLNLSLSRLKRWSNVQIRLKKTQRR</sequence>
<name>A0A0K2UHZ3_LEPSM</name>